<protein>
    <submittedName>
        <fullName evidence="2">37732_t:CDS:1</fullName>
    </submittedName>
</protein>
<dbReference type="Proteomes" id="UP000789901">
    <property type="component" value="Unassembled WGS sequence"/>
</dbReference>
<organism evidence="2 3">
    <name type="scientific">Gigaspora margarita</name>
    <dbReference type="NCBI Taxonomy" id="4874"/>
    <lineage>
        <taxon>Eukaryota</taxon>
        <taxon>Fungi</taxon>
        <taxon>Fungi incertae sedis</taxon>
        <taxon>Mucoromycota</taxon>
        <taxon>Glomeromycotina</taxon>
        <taxon>Glomeromycetes</taxon>
        <taxon>Diversisporales</taxon>
        <taxon>Gigasporaceae</taxon>
        <taxon>Gigaspora</taxon>
    </lineage>
</organism>
<feature type="region of interest" description="Disordered" evidence="1">
    <location>
        <begin position="153"/>
        <end position="229"/>
    </location>
</feature>
<evidence type="ECO:0000313" key="3">
    <source>
        <dbReference type="Proteomes" id="UP000789901"/>
    </source>
</evidence>
<sequence>MQRNKINQSLYYNSHLFSQNITFGNDITFDNESEIVVSDTKEDDINNSKATIQQLLDVVKQDKDPSLEPFIIADKYYNEAANFLQKNNKPVTYLCAIDKEKIDHAEQRVSILEQKALYSTFHRMYKKAMQKALQSKLSSNYLIKVLQKFTNKNDENDDELSSEESQDEDFTSDKENITSEMCQLQNPKRKQGRGRPTGTKRIKASCETNNNKGKQQQRRCKKCGNYGHY</sequence>
<comment type="caution">
    <text evidence="2">The sequence shown here is derived from an EMBL/GenBank/DDBJ whole genome shotgun (WGS) entry which is preliminary data.</text>
</comment>
<feature type="compositionally biased region" description="Acidic residues" evidence="1">
    <location>
        <begin position="155"/>
        <end position="170"/>
    </location>
</feature>
<accession>A0ABN7UX13</accession>
<evidence type="ECO:0000313" key="2">
    <source>
        <dbReference type="EMBL" id="CAG8692334.1"/>
    </source>
</evidence>
<reference evidence="2 3" key="1">
    <citation type="submission" date="2021-06" db="EMBL/GenBank/DDBJ databases">
        <authorList>
            <person name="Kallberg Y."/>
            <person name="Tangrot J."/>
            <person name="Rosling A."/>
        </authorList>
    </citation>
    <scope>NUCLEOTIDE SEQUENCE [LARGE SCALE GENOMIC DNA]</scope>
    <source>
        <strain evidence="2 3">120-4 pot B 10/14</strain>
    </source>
</reference>
<proteinExistence type="predicted"/>
<gene>
    <name evidence="2" type="ORF">GMARGA_LOCUS11596</name>
</gene>
<evidence type="ECO:0000256" key="1">
    <source>
        <dbReference type="SAM" id="MobiDB-lite"/>
    </source>
</evidence>
<name>A0ABN7UX13_GIGMA</name>
<dbReference type="EMBL" id="CAJVQB010006833">
    <property type="protein sequence ID" value="CAG8692334.1"/>
    <property type="molecule type" value="Genomic_DNA"/>
</dbReference>
<keyword evidence="3" id="KW-1185">Reference proteome</keyword>
<feature type="compositionally biased region" description="Basic residues" evidence="1">
    <location>
        <begin position="187"/>
        <end position="203"/>
    </location>
</feature>